<proteinExistence type="predicted"/>
<dbReference type="Gene3D" id="2.40.70.10">
    <property type="entry name" value="Acid Proteases"/>
    <property type="match status" value="1"/>
</dbReference>
<name>K8EXN0_9CHLO</name>
<keyword evidence="3" id="KW-1185">Reference proteome</keyword>
<evidence type="ECO:0000313" key="2">
    <source>
        <dbReference type="EMBL" id="CCO13993.1"/>
    </source>
</evidence>
<dbReference type="eggNOG" id="ENOG502S92I">
    <property type="taxonomic scope" value="Eukaryota"/>
</dbReference>
<dbReference type="AlphaFoldDB" id="K8EXN0"/>
<sequence>MHAMMTPRFSCQGVHPARRTSFVSSMVLLGVDEHWTTRSNNRRSISSQRRKRNGKNAISSSNSSSNNNSSNNGEDDDRIVNEEEERYKMETKSRANKLRAKVIKQYLGAMGEKTNDCFDKEDLVERLTRAWMAKSQNSVRVPLRRVAGVPGNPRAGYCLVTLNVKTEDEDGERFCDFLIDSGATVALVSPELRKMMGKFAEDGAALKGLGAMGETIRQKVVIKNPSLGAVEIPELDAVVTDLRSTGLPPVVGGLLGLDFLKRFEVEFDFDKEIIAFHPKGSAITGVCDVSELIKIRLKTHPTGLQLAPISLNNCAPFDAIIDMGSLFSVINWKASERAGVTKDSPDLDSSGVISNDVTGAQMGLAIGKFNLRVLGEGGNSDLAHDLESTYKGAACVGDLPAFETLGAKNEPFATIEST</sequence>
<protein>
    <recommendedName>
        <fullName evidence="4">Peptidase A2 domain-containing protein</fullName>
    </recommendedName>
</protein>
<evidence type="ECO:0008006" key="4">
    <source>
        <dbReference type="Google" id="ProtNLM"/>
    </source>
</evidence>
<dbReference type="Proteomes" id="UP000198341">
    <property type="component" value="Chromosome 1"/>
</dbReference>
<dbReference type="STRING" id="41875.K8EXN0"/>
<dbReference type="CDD" id="cd05483">
    <property type="entry name" value="retropepsin_like_bacteria"/>
    <property type="match status" value="1"/>
</dbReference>
<dbReference type="SUPFAM" id="SSF50630">
    <property type="entry name" value="Acid proteases"/>
    <property type="match status" value="1"/>
</dbReference>
<evidence type="ECO:0000256" key="1">
    <source>
        <dbReference type="SAM" id="MobiDB-lite"/>
    </source>
</evidence>
<evidence type="ECO:0000313" key="3">
    <source>
        <dbReference type="Proteomes" id="UP000198341"/>
    </source>
</evidence>
<organism evidence="2 3">
    <name type="scientific">Bathycoccus prasinos</name>
    <dbReference type="NCBI Taxonomy" id="41875"/>
    <lineage>
        <taxon>Eukaryota</taxon>
        <taxon>Viridiplantae</taxon>
        <taxon>Chlorophyta</taxon>
        <taxon>Mamiellophyceae</taxon>
        <taxon>Mamiellales</taxon>
        <taxon>Bathycoccaceae</taxon>
        <taxon>Bathycoccus</taxon>
    </lineage>
</organism>
<dbReference type="KEGG" id="bpg:Bathy01g05670"/>
<feature type="compositionally biased region" description="Low complexity" evidence="1">
    <location>
        <begin position="59"/>
        <end position="72"/>
    </location>
</feature>
<dbReference type="EMBL" id="FO082278">
    <property type="protein sequence ID" value="CCO13993.1"/>
    <property type="molecule type" value="Genomic_DNA"/>
</dbReference>
<reference evidence="2 3" key="1">
    <citation type="submission" date="2011-10" db="EMBL/GenBank/DDBJ databases">
        <authorList>
            <person name="Genoscope - CEA"/>
        </authorList>
    </citation>
    <scope>NUCLEOTIDE SEQUENCE [LARGE SCALE GENOMIC DNA]</scope>
    <source>
        <strain evidence="2 3">RCC 1105</strain>
    </source>
</reference>
<dbReference type="RefSeq" id="XP_007515114.1">
    <property type="nucleotide sequence ID" value="XM_007515052.1"/>
</dbReference>
<feature type="region of interest" description="Disordered" evidence="1">
    <location>
        <begin position="39"/>
        <end position="81"/>
    </location>
</feature>
<dbReference type="Pfam" id="PF13650">
    <property type="entry name" value="Asp_protease_2"/>
    <property type="match status" value="1"/>
</dbReference>
<dbReference type="OrthoDB" id="425248at2759"/>
<gene>
    <name evidence="2" type="ORF">Bathy01g05670</name>
</gene>
<dbReference type="GeneID" id="19018302"/>
<dbReference type="InterPro" id="IPR034122">
    <property type="entry name" value="Retropepsin-like_bacterial"/>
</dbReference>
<accession>K8EXN0</accession>
<dbReference type="InterPro" id="IPR021109">
    <property type="entry name" value="Peptidase_aspartic_dom_sf"/>
</dbReference>